<accession>A0A8C2XLI1</accession>
<dbReference type="PANTHER" id="PTHR24104:SF53">
    <property type="match status" value="1"/>
</dbReference>
<dbReference type="GO" id="GO:0061630">
    <property type="term" value="F:ubiquitin protein ligase activity"/>
    <property type="evidence" value="ECO:0007669"/>
    <property type="project" value="TreeGrafter"/>
</dbReference>
<reference evidence="5" key="2">
    <citation type="submission" date="2025-09" db="UniProtKB">
        <authorList>
            <consortium name="Ensembl"/>
        </authorList>
    </citation>
    <scope>IDENTIFICATION</scope>
</reference>
<reference evidence="5" key="1">
    <citation type="submission" date="2025-08" db="UniProtKB">
        <authorList>
            <consortium name="Ensembl"/>
        </authorList>
    </citation>
    <scope>IDENTIFICATION</scope>
</reference>
<dbReference type="Gene3D" id="2.120.10.30">
    <property type="entry name" value="TolB, C-terminal domain"/>
    <property type="match status" value="1"/>
</dbReference>
<keyword evidence="6" id="KW-1185">Reference proteome</keyword>
<protein>
    <recommendedName>
        <fullName evidence="7">E3 ubiquitin-protein ligase TRIM32</fullName>
    </recommendedName>
</protein>
<dbReference type="InterPro" id="IPR050952">
    <property type="entry name" value="TRIM-NHL_E3_ligases"/>
</dbReference>
<dbReference type="AlphaFoldDB" id="A0A8C2XLI1"/>
<evidence type="ECO:0000256" key="1">
    <source>
        <dbReference type="ARBA" id="ARBA00022737"/>
    </source>
</evidence>
<evidence type="ECO:0000313" key="6">
    <source>
        <dbReference type="Proteomes" id="UP000694565"/>
    </source>
</evidence>
<feature type="coiled-coil region" evidence="3">
    <location>
        <begin position="42"/>
        <end position="141"/>
    </location>
</feature>
<keyword evidence="3" id="KW-0175">Coiled coil</keyword>
<dbReference type="PROSITE" id="PS51125">
    <property type="entry name" value="NHL"/>
    <property type="match status" value="3"/>
</dbReference>
<dbReference type="GO" id="GO:0043161">
    <property type="term" value="P:proteasome-mediated ubiquitin-dependent protein catabolic process"/>
    <property type="evidence" value="ECO:0007669"/>
    <property type="project" value="TreeGrafter"/>
</dbReference>
<proteinExistence type="predicted"/>
<evidence type="ECO:0000313" key="5">
    <source>
        <dbReference type="Ensembl" id="ENSCLMP00005018467.1"/>
    </source>
</evidence>
<evidence type="ECO:0000256" key="2">
    <source>
        <dbReference type="PROSITE-ProRule" id="PRU00504"/>
    </source>
</evidence>
<dbReference type="PANTHER" id="PTHR24104">
    <property type="entry name" value="E3 UBIQUITIN-PROTEIN LIGASE NHLRC1-RELATED"/>
    <property type="match status" value="1"/>
</dbReference>
<dbReference type="Pfam" id="PF01436">
    <property type="entry name" value="NHL"/>
    <property type="match status" value="3"/>
</dbReference>
<dbReference type="SUPFAM" id="SSF101898">
    <property type="entry name" value="NHL repeat"/>
    <property type="match status" value="1"/>
</dbReference>
<dbReference type="GO" id="GO:0000209">
    <property type="term" value="P:protein polyubiquitination"/>
    <property type="evidence" value="ECO:0007669"/>
    <property type="project" value="TreeGrafter"/>
</dbReference>
<organism evidence="5 6">
    <name type="scientific">Cyclopterus lumpus</name>
    <name type="common">Lumpsucker</name>
    <dbReference type="NCBI Taxonomy" id="8103"/>
    <lineage>
        <taxon>Eukaryota</taxon>
        <taxon>Metazoa</taxon>
        <taxon>Chordata</taxon>
        <taxon>Craniata</taxon>
        <taxon>Vertebrata</taxon>
        <taxon>Euteleostomi</taxon>
        <taxon>Actinopterygii</taxon>
        <taxon>Neopterygii</taxon>
        <taxon>Teleostei</taxon>
        <taxon>Neoteleostei</taxon>
        <taxon>Acanthomorphata</taxon>
        <taxon>Eupercaria</taxon>
        <taxon>Perciformes</taxon>
        <taxon>Cottioidei</taxon>
        <taxon>Cottales</taxon>
        <taxon>Cyclopteridae</taxon>
        <taxon>Cyclopterus</taxon>
    </lineage>
</organism>
<feature type="repeat" description="NHL" evidence="2">
    <location>
        <begin position="414"/>
        <end position="447"/>
    </location>
</feature>
<feature type="compositionally biased region" description="Low complexity" evidence="4">
    <location>
        <begin position="11"/>
        <end position="22"/>
    </location>
</feature>
<dbReference type="Ensembl" id="ENSCLMT00005019480.1">
    <property type="protein sequence ID" value="ENSCLMP00005018467.1"/>
    <property type="gene ID" value="ENSCLMG00005009343.1"/>
</dbReference>
<evidence type="ECO:0008006" key="7">
    <source>
        <dbReference type="Google" id="ProtNLM"/>
    </source>
</evidence>
<keyword evidence="1" id="KW-0677">Repeat</keyword>
<evidence type="ECO:0000256" key="4">
    <source>
        <dbReference type="SAM" id="MobiDB-lite"/>
    </source>
</evidence>
<sequence length="451" mass="49329">MFVGTPLGRNSSSPVPAHSPSPDGQSGGPAQPPLPESPPCWATRARWDLAQAEAELRRLRERHATETDTVKRGVERAVSGARREERRLLERVEQDHRDTQQHLEQVQRENMAAARVSQSLLDQRLRSLARLQQRIQEVGQQSCPEDGGPNQLLKDVAEFLQPWEVSVSLKKVNFKPSSQPHAKGESALVELDEEGDSSLTVFNPRGVHLIRQFGKQGSGRADLTLPSGIHATPQGLLYIVDCGNARVQVCVVSNVFLTRTKYLTSPTSDGSARRYELEAPRGVTTTRLDEFLVADIRKGSLIALKLDPKTGSRLERTVVTGFHRPYLVAACSSSGMVAVSERGNETGRVPCIKVLEPGWNTVRVLGICAGMGPVLACPWGICIDTDGNVLVADWGEQHRVLLYPAQGVGWPIVTQGLSSPRGLALLPEGQLAVSDSMHHCIKIYPYKVTHG</sequence>
<feature type="region of interest" description="Disordered" evidence="4">
    <location>
        <begin position="1"/>
        <end position="41"/>
    </location>
</feature>
<feature type="repeat" description="NHL" evidence="2">
    <location>
        <begin position="370"/>
        <end position="406"/>
    </location>
</feature>
<dbReference type="Proteomes" id="UP000694565">
    <property type="component" value="Unplaced"/>
</dbReference>
<dbReference type="GeneTree" id="ENSGT01120000271964"/>
<evidence type="ECO:0000256" key="3">
    <source>
        <dbReference type="SAM" id="Coils"/>
    </source>
</evidence>
<dbReference type="InterPro" id="IPR011042">
    <property type="entry name" value="6-blade_b-propeller_TolB-like"/>
</dbReference>
<feature type="repeat" description="NHL" evidence="2">
    <location>
        <begin position="210"/>
        <end position="253"/>
    </location>
</feature>
<dbReference type="InterPro" id="IPR001258">
    <property type="entry name" value="NHL_repeat"/>
</dbReference>
<name>A0A8C2XLI1_CYCLU</name>